<evidence type="ECO:0000313" key="6">
    <source>
        <dbReference type="EMBL" id="KAE8690293.1"/>
    </source>
</evidence>
<evidence type="ECO:0000256" key="4">
    <source>
        <dbReference type="SAM" id="MobiDB-lite"/>
    </source>
</evidence>
<evidence type="ECO:0000256" key="2">
    <source>
        <dbReference type="ARBA" id="ARBA00022723"/>
    </source>
</evidence>
<keyword evidence="2" id="KW-0479">Metal-binding</keyword>
<dbReference type="InterPro" id="IPR013103">
    <property type="entry name" value="RVT_2"/>
</dbReference>
<gene>
    <name evidence="6" type="ORF">F3Y22_tig00110899pilonHSYRG00003</name>
</gene>
<dbReference type="EMBL" id="VEPZ02001154">
    <property type="protein sequence ID" value="KAE8690293.1"/>
    <property type="molecule type" value="Genomic_DNA"/>
</dbReference>
<feature type="region of interest" description="Disordered" evidence="4">
    <location>
        <begin position="1"/>
        <end position="29"/>
    </location>
</feature>
<dbReference type="GO" id="GO:0008233">
    <property type="term" value="F:peptidase activity"/>
    <property type="evidence" value="ECO:0007669"/>
    <property type="project" value="UniProtKB-KW"/>
</dbReference>
<name>A0A6A2ZF44_HIBSY</name>
<dbReference type="InterPro" id="IPR012337">
    <property type="entry name" value="RNaseH-like_sf"/>
</dbReference>
<keyword evidence="3" id="KW-0378">Hydrolase</keyword>
<dbReference type="AlphaFoldDB" id="A0A6A2ZF44"/>
<dbReference type="GO" id="GO:0015074">
    <property type="term" value="P:DNA integration"/>
    <property type="evidence" value="ECO:0007669"/>
    <property type="project" value="InterPro"/>
</dbReference>
<dbReference type="InterPro" id="IPR054722">
    <property type="entry name" value="PolX-like_BBD"/>
</dbReference>
<feature type="region of interest" description="Disordered" evidence="4">
    <location>
        <begin position="165"/>
        <end position="194"/>
    </location>
</feature>
<dbReference type="PANTHER" id="PTHR42648:SF28">
    <property type="entry name" value="TRANSPOSON-ENCODED PROTEIN WITH RIBONUCLEASE H-LIKE AND RETROVIRUS ZINC FINGER-LIKE DOMAINS"/>
    <property type="match status" value="1"/>
</dbReference>
<dbReference type="GO" id="GO:0003676">
    <property type="term" value="F:nucleic acid binding"/>
    <property type="evidence" value="ECO:0007669"/>
    <property type="project" value="InterPro"/>
</dbReference>
<reference evidence="6" key="1">
    <citation type="submission" date="2019-09" db="EMBL/GenBank/DDBJ databases">
        <title>Draft genome information of white flower Hibiscus syriacus.</title>
        <authorList>
            <person name="Kim Y.-M."/>
        </authorList>
    </citation>
    <scope>NUCLEOTIDE SEQUENCE [LARGE SCALE GENOMIC DNA]</scope>
    <source>
        <strain evidence="6">YM2019G1</strain>
    </source>
</reference>
<dbReference type="GO" id="GO:0046872">
    <property type="term" value="F:metal ion binding"/>
    <property type="evidence" value="ECO:0007669"/>
    <property type="project" value="UniProtKB-KW"/>
</dbReference>
<dbReference type="Proteomes" id="UP000436088">
    <property type="component" value="Unassembled WGS sequence"/>
</dbReference>
<dbReference type="Pfam" id="PF22936">
    <property type="entry name" value="Pol_BBD"/>
    <property type="match status" value="1"/>
</dbReference>
<sequence length="866" mass="98544">MANEGEGSIGAARDLKALRSTKPASMDEEDWEELQQRAAGTIRLCLADEVMYHVMHLSSPDEIWRKLESQFMSKSLTTKLYLKQRLYGLKMQDDHDLAQHSDDSVVSLPPSYEHMVTTLTYGKRLSMLRRLLQPCWLTTSGSRMQGKALKPIAYMSRCKEAGHMKRDCPKLKKQTDEKRDGSSKSVNVVEDDNSDCSEGDMLSISTTQLTDAWILDSGCSYHITPNREWFSTYRPVNSGSVYLGDDRCCNIVVNVVWQNYTRELLHGVKSCKLDFCKYCVLGKQTKVRFKTAKHTTQGILDYGILMYGGLPRHRLWVDLVFEKFKLWKAEVENQTGRKIKCLRSDNGTEYTDSQFLQFCKEHGIQRDFTVRKTPQQNGVAERMNRSLNERARCLRLNAGLPKHFWAEAVNMACYLINRSPRASLAGKVAEEVWTGHDQKQDTTVVDFEQFPVEKPETSQPTSGGSTTDDLQDYSLARDRVRRTNIKPPNRLGFEDLVSFALIVSSDDPVTFHDAVTSQENDKWMAAMVEEMESLNHNRTWELVPLPEEEQIYMRQPEGFTQPGNEHLVCRLKKSLYGLKQSPRQWYKRFDSYMIKIGYNRCEYDCCVYVKSLDDGSFIFLLLDRDSRKLRLSQRGYVEKMLERFAMSSAKPVSTPLANHFKLSSEQCPKTDKEAEDMAKVPYSNAVGCLMYAMVCTRPDLAHAVSQVCKYMSKPGYVDSDYAGDLDNRRSTTGYVFTLGGGPICWKSTVQSIVALSTTEAEHMAAAEAAKEALWLTGLVKELGVQQGGVQLLCDNQSAIHLAKNQVYRARTKHIDVRFHKIRELVASGEVLFQKVHTDENAADMFTKPVTTDKFKHCLDLLSVSSC</sequence>
<dbReference type="CDD" id="cd09272">
    <property type="entry name" value="RNase_HI_RT_Ty1"/>
    <property type="match status" value="1"/>
</dbReference>
<evidence type="ECO:0000313" key="7">
    <source>
        <dbReference type="Proteomes" id="UP000436088"/>
    </source>
</evidence>
<keyword evidence="7" id="KW-1185">Reference proteome</keyword>
<dbReference type="InterPro" id="IPR001584">
    <property type="entry name" value="Integrase_cat-core"/>
</dbReference>
<dbReference type="InterPro" id="IPR039537">
    <property type="entry name" value="Retrotran_Ty1/copia-like"/>
</dbReference>
<dbReference type="Gene3D" id="3.30.420.10">
    <property type="entry name" value="Ribonuclease H-like superfamily/Ribonuclease H"/>
    <property type="match status" value="1"/>
</dbReference>
<feature type="domain" description="Integrase catalytic" evidence="5">
    <location>
        <begin position="342"/>
        <end position="437"/>
    </location>
</feature>
<dbReference type="Pfam" id="PF07727">
    <property type="entry name" value="RVT_2"/>
    <property type="match status" value="1"/>
</dbReference>
<dbReference type="Pfam" id="PF14223">
    <property type="entry name" value="Retrotran_gag_2"/>
    <property type="match status" value="1"/>
</dbReference>
<evidence type="ECO:0000259" key="5">
    <source>
        <dbReference type="PROSITE" id="PS50994"/>
    </source>
</evidence>
<dbReference type="SUPFAM" id="SSF53098">
    <property type="entry name" value="Ribonuclease H-like"/>
    <property type="match status" value="1"/>
</dbReference>
<evidence type="ECO:0000256" key="3">
    <source>
        <dbReference type="ARBA" id="ARBA00022801"/>
    </source>
</evidence>
<protein>
    <recommendedName>
        <fullName evidence="5">Integrase catalytic domain-containing protein</fullName>
    </recommendedName>
</protein>
<keyword evidence="1" id="KW-0645">Protease</keyword>
<feature type="region of interest" description="Disordered" evidence="4">
    <location>
        <begin position="453"/>
        <end position="473"/>
    </location>
</feature>
<dbReference type="GO" id="GO:0006508">
    <property type="term" value="P:proteolysis"/>
    <property type="evidence" value="ECO:0007669"/>
    <property type="project" value="UniProtKB-KW"/>
</dbReference>
<evidence type="ECO:0000256" key="1">
    <source>
        <dbReference type="ARBA" id="ARBA00022670"/>
    </source>
</evidence>
<dbReference type="PANTHER" id="PTHR42648">
    <property type="entry name" value="TRANSPOSASE, PUTATIVE-RELATED"/>
    <property type="match status" value="1"/>
</dbReference>
<feature type="compositionally biased region" description="Polar residues" evidence="4">
    <location>
        <begin position="457"/>
        <end position="468"/>
    </location>
</feature>
<accession>A0A6A2ZF44</accession>
<proteinExistence type="predicted"/>
<organism evidence="6 7">
    <name type="scientific">Hibiscus syriacus</name>
    <name type="common">Rose of Sharon</name>
    <dbReference type="NCBI Taxonomy" id="106335"/>
    <lineage>
        <taxon>Eukaryota</taxon>
        <taxon>Viridiplantae</taxon>
        <taxon>Streptophyta</taxon>
        <taxon>Embryophyta</taxon>
        <taxon>Tracheophyta</taxon>
        <taxon>Spermatophyta</taxon>
        <taxon>Magnoliopsida</taxon>
        <taxon>eudicotyledons</taxon>
        <taxon>Gunneridae</taxon>
        <taxon>Pentapetalae</taxon>
        <taxon>rosids</taxon>
        <taxon>malvids</taxon>
        <taxon>Malvales</taxon>
        <taxon>Malvaceae</taxon>
        <taxon>Malvoideae</taxon>
        <taxon>Hibiscus</taxon>
    </lineage>
</organism>
<comment type="caution">
    <text evidence="6">The sequence shown here is derived from an EMBL/GenBank/DDBJ whole genome shotgun (WGS) entry which is preliminary data.</text>
</comment>
<dbReference type="PROSITE" id="PS50994">
    <property type="entry name" value="INTEGRASE"/>
    <property type="match status" value="1"/>
</dbReference>
<feature type="compositionally biased region" description="Basic and acidic residues" evidence="4">
    <location>
        <begin position="165"/>
        <end position="182"/>
    </location>
</feature>
<dbReference type="InterPro" id="IPR036397">
    <property type="entry name" value="RNaseH_sf"/>
</dbReference>